<protein>
    <submittedName>
        <fullName evidence="8">Response regulator</fullName>
    </submittedName>
</protein>
<dbReference type="SUPFAM" id="SSF46894">
    <property type="entry name" value="C-terminal effector domain of the bipartite response regulators"/>
    <property type="match status" value="1"/>
</dbReference>
<evidence type="ECO:0000259" key="7">
    <source>
        <dbReference type="PROSITE" id="PS50110"/>
    </source>
</evidence>
<accession>A0ABW9KHT4</accession>
<dbReference type="PANTHER" id="PTHR43214:SF41">
    <property type="entry name" value="NITRATE_NITRITE RESPONSE REGULATOR PROTEIN NARP"/>
    <property type="match status" value="1"/>
</dbReference>
<dbReference type="Gene3D" id="3.40.50.2300">
    <property type="match status" value="1"/>
</dbReference>
<organism evidence="8 9">
    <name type="scientific">Terriglobus aquaticus</name>
    <dbReference type="NCBI Taxonomy" id="940139"/>
    <lineage>
        <taxon>Bacteria</taxon>
        <taxon>Pseudomonadati</taxon>
        <taxon>Acidobacteriota</taxon>
        <taxon>Terriglobia</taxon>
        <taxon>Terriglobales</taxon>
        <taxon>Acidobacteriaceae</taxon>
        <taxon>Terriglobus</taxon>
    </lineage>
</organism>
<evidence type="ECO:0000313" key="9">
    <source>
        <dbReference type="Proteomes" id="UP001634747"/>
    </source>
</evidence>
<evidence type="ECO:0000256" key="2">
    <source>
        <dbReference type="ARBA" id="ARBA00023015"/>
    </source>
</evidence>
<evidence type="ECO:0000259" key="6">
    <source>
        <dbReference type="PROSITE" id="PS50043"/>
    </source>
</evidence>
<keyword evidence="9" id="KW-1185">Reference proteome</keyword>
<dbReference type="RefSeq" id="WP_263413640.1">
    <property type="nucleotide sequence ID" value="NZ_BAABBH010000001.1"/>
</dbReference>
<sequence>MKRVLIADDHALLAKGIAGLLRAEYDVIGLVSNGRQLVEEAMRQRPELVVLDISMPELNGIEAATQIHRALPQTKLVFVTQQVDPQYLRAAFRAGASAYVSKQSASDELLIAIRRAAVGLTYVTPALEALVGFAPVSELREEKRQRTDGLTARQREVLQLVAEGKTTRQISMALNISPKTVEFHKTALMNEIGLRTTAELTRYAIAHGIVSL</sequence>
<keyword evidence="3" id="KW-0238">DNA-binding</keyword>
<evidence type="ECO:0000313" key="8">
    <source>
        <dbReference type="EMBL" id="MFN2974808.1"/>
    </source>
</evidence>
<dbReference type="InterPro" id="IPR039420">
    <property type="entry name" value="WalR-like"/>
</dbReference>
<dbReference type="PANTHER" id="PTHR43214">
    <property type="entry name" value="TWO-COMPONENT RESPONSE REGULATOR"/>
    <property type="match status" value="1"/>
</dbReference>
<feature type="domain" description="Response regulatory" evidence="7">
    <location>
        <begin position="3"/>
        <end position="117"/>
    </location>
</feature>
<dbReference type="CDD" id="cd06170">
    <property type="entry name" value="LuxR_C_like"/>
    <property type="match status" value="1"/>
</dbReference>
<reference evidence="8 9" key="1">
    <citation type="submission" date="2024-12" db="EMBL/GenBank/DDBJ databases">
        <authorList>
            <person name="Lee Y."/>
        </authorList>
    </citation>
    <scope>NUCLEOTIDE SEQUENCE [LARGE SCALE GENOMIC DNA]</scope>
    <source>
        <strain evidence="8 9">03SUJ4</strain>
    </source>
</reference>
<comment type="caution">
    <text evidence="8">The sequence shown here is derived from an EMBL/GenBank/DDBJ whole genome shotgun (WGS) entry which is preliminary data.</text>
</comment>
<dbReference type="PRINTS" id="PR00038">
    <property type="entry name" value="HTHLUXR"/>
</dbReference>
<dbReference type="EMBL" id="JBJYXY010000001">
    <property type="protein sequence ID" value="MFN2974808.1"/>
    <property type="molecule type" value="Genomic_DNA"/>
</dbReference>
<dbReference type="Pfam" id="PF00196">
    <property type="entry name" value="GerE"/>
    <property type="match status" value="1"/>
</dbReference>
<evidence type="ECO:0000256" key="3">
    <source>
        <dbReference type="ARBA" id="ARBA00023125"/>
    </source>
</evidence>
<dbReference type="InterPro" id="IPR016032">
    <property type="entry name" value="Sig_transdc_resp-reg_C-effctor"/>
</dbReference>
<evidence type="ECO:0000256" key="1">
    <source>
        <dbReference type="ARBA" id="ARBA00022553"/>
    </source>
</evidence>
<dbReference type="InterPro" id="IPR011006">
    <property type="entry name" value="CheY-like_superfamily"/>
</dbReference>
<dbReference type="SMART" id="SM00448">
    <property type="entry name" value="REC"/>
    <property type="match status" value="1"/>
</dbReference>
<dbReference type="PROSITE" id="PS50110">
    <property type="entry name" value="RESPONSE_REGULATORY"/>
    <property type="match status" value="1"/>
</dbReference>
<feature type="domain" description="HTH luxR-type" evidence="6">
    <location>
        <begin position="143"/>
        <end position="208"/>
    </location>
</feature>
<evidence type="ECO:0000256" key="5">
    <source>
        <dbReference type="PROSITE-ProRule" id="PRU00169"/>
    </source>
</evidence>
<keyword evidence="1 5" id="KW-0597">Phosphoprotein</keyword>
<dbReference type="InterPro" id="IPR001789">
    <property type="entry name" value="Sig_transdc_resp-reg_receiver"/>
</dbReference>
<keyword evidence="2" id="KW-0805">Transcription regulation</keyword>
<dbReference type="CDD" id="cd17535">
    <property type="entry name" value="REC_NarL-like"/>
    <property type="match status" value="1"/>
</dbReference>
<dbReference type="Pfam" id="PF00072">
    <property type="entry name" value="Response_reg"/>
    <property type="match status" value="1"/>
</dbReference>
<evidence type="ECO:0000256" key="4">
    <source>
        <dbReference type="ARBA" id="ARBA00023163"/>
    </source>
</evidence>
<dbReference type="Proteomes" id="UP001634747">
    <property type="component" value="Unassembled WGS sequence"/>
</dbReference>
<name>A0ABW9KHT4_9BACT</name>
<proteinExistence type="predicted"/>
<gene>
    <name evidence="8" type="ORF">ACK2TP_03455</name>
</gene>
<keyword evidence="4" id="KW-0804">Transcription</keyword>
<feature type="modified residue" description="4-aspartylphosphate" evidence="5">
    <location>
        <position position="52"/>
    </location>
</feature>
<dbReference type="SUPFAM" id="SSF52172">
    <property type="entry name" value="CheY-like"/>
    <property type="match status" value="1"/>
</dbReference>
<dbReference type="SMART" id="SM00421">
    <property type="entry name" value="HTH_LUXR"/>
    <property type="match status" value="1"/>
</dbReference>
<dbReference type="InterPro" id="IPR058245">
    <property type="entry name" value="NreC/VraR/RcsB-like_REC"/>
</dbReference>
<dbReference type="InterPro" id="IPR000792">
    <property type="entry name" value="Tscrpt_reg_LuxR_C"/>
</dbReference>
<dbReference type="PROSITE" id="PS50043">
    <property type="entry name" value="HTH_LUXR_2"/>
    <property type="match status" value="1"/>
</dbReference>